<evidence type="ECO:0000313" key="1">
    <source>
        <dbReference type="Proteomes" id="UP000887540"/>
    </source>
</evidence>
<dbReference type="Proteomes" id="UP000887540">
    <property type="component" value="Unplaced"/>
</dbReference>
<organism evidence="1 2">
    <name type="scientific">Acrobeloides nanus</name>
    <dbReference type="NCBI Taxonomy" id="290746"/>
    <lineage>
        <taxon>Eukaryota</taxon>
        <taxon>Metazoa</taxon>
        <taxon>Ecdysozoa</taxon>
        <taxon>Nematoda</taxon>
        <taxon>Chromadorea</taxon>
        <taxon>Rhabditida</taxon>
        <taxon>Tylenchina</taxon>
        <taxon>Cephalobomorpha</taxon>
        <taxon>Cephaloboidea</taxon>
        <taxon>Cephalobidae</taxon>
        <taxon>Acrobeloides</taxon>
    </lineage>
</organism>
<dbReference type="WBParaSite" id="ACRNAN_scaffold1991.g8023.t1">
    <property type="protein sequence ID" value="ACRNAN_scaffold1991.g8023.t1"/>
    <property type="gene ID" value="ACRNAN_scaffold1991.g8023"/>
</dbReference>
<accession>A0A914D6A6</accession>
<sequence>MTYRYVLLMVVIPNSGDFIQVSLPSANVNLRYDWTTGGQFGSTQDYEVFDESFFYVHFETGNPPEIKNGSLDSYYWVMYVDLDYKSTVAIKSL</sequence>
<protein>
    <submittedName>
        <fullName evidence="2">Uncharacterized protein</fullName>
    </submittedName>
</protein>
<evidence type="ECO:0000313" key="2">
    <source>
        <dbReference type="WBParaSite" id="ACRNAN_scaffold1991.g8023.t1"/>
    </source>
</evidence>
<keyword evidence="1" id="KW-1185">Reference proteome</keyword>
<proteinExistence type="predicted"/>
<dbReference type="AlphaFoldDB" id="A0A914D6A6"/>
<name>A0A914D6A6_9BILA</name>
<reference evidence="2" key="1">
    <citation type="submission" date="2022-11" db="UniProtKB">
        <authorList>
            <consortium name="WormBaseParasite"/>
        </authorList>
    </citation>
    <scope>IDENTIFICATION</scope>
</reference>